<dbReference type="PROSITE" id="PS50977">
    <property type="entry name" value="HTH_TETR_2"/>
    <property type="match status" value="1"/>
</dbReference>
<reference evidence="5" key="1">
    <citation type="journal article" date="2019" name="Int. J. Syst. Evol. Microbiol.">
        <title>The Global Catalogue of Microorganisms (GCM) 10K type strain sequencing project: providing services to taxonomists for standard genome sequencing and annotation.</title>
        <authorList>
            <consortium name="The Broad Institute Genomics Platform"/>
            <consortium name="The Broad Institute Genome Sequencing Center for Infectious Disease"/>
            <person name="Wu L."/>
            <person name="Ma J."/>
        </authorList>
    </citation>
    <scope>NUCLEOTIDE SEQUENCE [LARGE SCALE GENOMIC DNA]</scope>
    <source>
        <strain evidence="5">KCTC 3950</strain>
    </source>
</reference>
<dbReference type="Pfam" id="PF00440">
    <property type="entry name" value="TetR_N"/>
    <property type="match status" value="1"/>
</dbReference>
<dbReference type="Gene3D" id="1.10.357.10">
    <property type="entry name" value="Tetracycline Repressor, domain 2"/>
    <property type="match status" value="1"/>
</dbReference>
<dbReference type="PRINTS" id="PR00455">
    <property type="entry name" value="HTHTETR"/>
</dbReference>
<accession>A0ABW5PK06</accession>
<evidence type="ECO:0000256" key="1">
    <source>
        <dbReference type="ARBA" id="ARBA00023125"/>
    </source>
</evidence>
<feature type="domain" description="HTH tetR-type" evidence="3">
    <location>
        <begin position="2"/>
        <end position="62"/>
    </location>
</feature>
<organism evidence="4 5">
    <name type="scientific">Paenibacillus gansuensis</name>
    <dbReference type="NCBI Taxonomy" id="306542"/>
    <lineage>
        <taxon>Bacteria</taxon>
        <taxon>Bacillati</taxon>
        <taxon>Bacillota</taxon>
        <taxon>Bacilli</taxon>
        <taxon>Bacillales</taxon>
        <taxon>Paenibacillaceae</taxon>
        <taxon>Paenibacillus</taxon>
    </lineage>
</organism>
<dbReference type="Proteomes" id="UP001597541">
    <property type="component" value="Unassembled WGS sequence"/>
</dbReference>
<name>A0ABW5PK06_9BACL</name>
<keyword evidence="5" id="KW-1185">Reference proteome</keyword>
<dbReference type="InterPro" id="IPR023772">
    <property type="entry name" value="DNA-bd_HTH_TetR-type_CS"/>
</dbReference>
<gene>
    <name evidence="4" type="ORF">ACFSUF_23540</name>
</gene>
<dbReference type="RefSeq" id="WP_377607214.1">
    <property type="nucleotide sequence ID" value="NZ_JBHUME010000019.1"/>
</dbReference>
<dbReference type="Gene3D" id="1.10.10.60">
    <property type="entry name" value="Homeodomain-like"/>
    <property type="match status" value="1"/>
</dbReference>
<sequence>MSDKRSQIIEAAIHCFASKGFHAATMQDIADTAGIAKGSLYFYFESKEALLHSTLGYYQERNVSTLHRILNDKSLSPREKLFLQIEEQFRQVLEQREFITMLMSEQGVQINEEMKQFITAMRGEALCRFRENLLQMYGDRAVSYVLDGAALLIGLFNEYMGYMVLDRLEFNNREAAVFLVNRTEEAMEGMLAKKQKPLLTESKVHHLLQAGRPAAASALPPMLQEIRKMLSAAGTWSLEAPKREEAVAALLLLEKEAAKDQPEPLIMRGLIALLRGYKIADLKKGLSALEEGIGGN</sequence>
<dbReference type="InterPro" id="IPR050624">
    <property type="entry name" value="HTH-type_Tx_Regulator"/>
</dbReference>
<feature type="DNA-binding region" description="H-T-H motif" evidence="2">
    <location>
        <begin position="25"/>
        <end position="44"/>
    </location>
</feature>
<evidence type="ECO:0000313" key="5">
    <source>
        <dbReference type="Proteomes" id="UP001597541"/>
    </source>
</evidence>
<dbReference type="PROSITE" id="PS01081">
    <property type="entry name" value="HTH_TETR_1"/>
    <property type="match status" value="1"/>
</dbReference>
<dbReference type="InterPro" id="IPR001647">
    <property type="entry name" value="HTH_TetR"/>
</dbReference>
<dbReference type="PANTHER" id="PTHR43479">
    <property type="entry name" value="ACREF/ENVCD OPERON REPRESSOR-RELATED"/>
    <property type="match status" value="1"/>
</dbReference>
<evidence type="ECO:0000259" key="3">
    <source>
        <dbReference type="PROSITE" id="PS50977"/>
    </source>
</evidence>
<dbReference type="EMBL" id="JBHUME010000019">
    <property type="protein sequence ID" value="MFD2615381.1"/>
    <property type="molecule type" value="Genomic_DNA"/>
</dbReference>
<dbReference type="InterPro" id="IPR009057">
    <property type="entry name" value="Homeodomain-like_sf"/>
</dbReference>
<dbReference type="PANTHER" id="PTHR43479:SF22">
    <property type="entry name" value="TRANSCRIPTIONAL REGULATOR, TETR FAMILY"/>
    <property type="match status" value="1"/>
</dbReference>
<dbReference type="SUPFAM" id="SSF46689">
    <property type="entry name" value="Homeodomain-like"/>
    <property type="match status" value="1"/>
</dbReference>
<evidence type="ECO:0000313" key="4">
    <source>
        <dbReference type="EMBL" id="MFD2615381.1"/>
    </source>
</evidence>
<comment type="caution">
    <text evidence="4">The sequence shown here is derived from an EMBL/GenBank/DDBJ whole genome shotgun (WGS) entry which is preliminary data.</text>
</comment>
<keyword evidence="1 2" id="KW-0238">DNA-binding</keyword>
<evidence type="ECO:0000256" key="2">
    <source>
        <dbReference type="PROSITE-ProRule" id="PRU00335"/>
    </source>
</evidence>
<proteinExistence type="predicted"/>
<protein>
    <submittedName>
        <fullName evidence="4">TetR/AcrR family transcriptional regulator</fullName>
    </submittedName>
</protein>